<accession>A0A183FKR2</accession>
<organism evidence="3 4">
    <name type="scientific">Heligmosomoides polygyrus</name>
    <name type="common">Parasitic roundworm</name>
    <dbReference type="NCBI Taxonomy" id="6339"/>
    <lineage>
        <taxon>Eukaryota</taxon>
        <taxon>Metazoa</taxon>
        <taxon>Ecdysozoa</taxon>
        <taxon>Nematoda</taxon>
        <taxon>Chromadorea</taxon>
        <taxon>Rhabditida</taxon>
        <taxon>Rhabditina</taxon>
        <taxon>Rhabditomorpha</taxon>
        <taxon>Strongyloidea</taxon>
        <taxon>Heligmosomidae</taxon>
        <taxon>Heligmosomoides</taxon>
    </lineage>
</organism>
<dbReference type="WBParaSite" id="HPBE_0000776001-mRNA-1">
    <property type="protein sequence ID" value="HPBE_0000776001-mRNA-1"/>
    <property type="gene ID" value="HPBE_0000776001"/>
</dbReference>
<sequence>MRGSLMRGRHRGATELVRKSRNVGRTRVATLNVGTLTGRSCELVEALERRRVDFCAVQETRWSCSKSRDIGRGFKAVLCGSPRTTSGVGIIVSERFRDSIVSVERFDDRLMKIVVAAKERLYHFFSAYAPQTGCSDQAKEEFWSLLDEKTAEVPSKDVIIVAGDLNGHVGAAKDGYSCHGGFGYGSRNADGERILEYAESHNLTIVNTVFRKRDSHLISYYSGSSKSQIDFVLVKDRDRSIVTDAKIVPYETVAPQHRPLVCTFKITPPRVQQIDFVLVKDRDRSLVTDAKVVPYKTVVPQHRPLICTLKIASPRLKQVERCGAPRIKWWRMKEKEAAVISRVRLPTVTTVDETWKKATDAIRQAGRSELGNTKPGRRKVDKQAWLWTDGVKAKVREKKSLYRVFLGDRTADNWH</sequence>
<dbReference type="InterPro" id="IPR005135">
    <property type="entry name" value="Endo/exonuclease/phosphatase"/>
</dbReference>
<dbReference type="Gene3D" id="3.60.10.10">
    <property type="entry name" value="Endonuclease/exonuclease/phosphatase"/>
    <property type="match status" value="1"/>
</dbReference>
<dbReference type="Pfam" id="PF03372">
    <property type="entry name" value="Exo_endo_phos"/>
    <property type="match status" value="1"/>
</dbReference>
<reference evidence="4" key="2">
    <citation type="submission" date="2019-09" db="UniProtKB">
        <authorList>
            <consortium name="WormBaseParasite"/>
        </authorList>
    </citation>
    <scope>IDENTIFICATION</scope>
</reference>
<accession>A0A3P7XHY0</accession>
<dbReference type="SUPFAM" id="SSF56219">
    <property type="entry name" value="DNase I-like"/>
    <property type="match status" value="1"/>
</dbReference>
<dbReference type="InterPro" id="IPR036691">
    <property type="entry name" value="Endo/exonu/phosph_ase_sf"/>
</dbReference>
<feature type="domain" description="Endonuclease/exonuclease/phosphatase" evidence="1">
    <location>
        <begin position="29"/>
        <end position="235"/>
    </location>
</feature>
<reference evidence="2 3" key="1">
    <citation type="submission" date="2018-11" db="EMBL/GenBank/DDBJ databases">
        <authorList>
            <consortium name="Pathogen Informatics"/>
        </authorList>
    </citation>
    <scope>NUCLEOTIDE SEQUENCE [LARGE SCALE GENOMIC DNA]</scope>
</reference>
<dbReference type="CDD" id="cd09076">
    <property type="entry name" value="L1-EN"/>
    <property type="match status" value="1"/>
</dbReference>
<dbReference type="InterPro" id="IPR027124">
    <property type="entry name" value="Swc5/CFDP1/2"/>
</dbReference>
<evidence type="ECO:0000313" key="4">
    <source>
        <dbReference type="WBParaSite" id="HPBE_0000776001-mRNA-1"/>
    </source>
</evidence>
<dbReference type="PANTHER" id="PTHR23227">
    <property type="entry name" value="BUCENTAUR RELATED"/>
    <property type="match status" value="1"/>
</dbReference>
<dbReference type="GO" id="GO:0003824">
    <property type="term" value="F:catalytic activity"/>
    <property type="evidence" value="ECO:0007669"/>
    <property type="project" value="InterPro"/>
</dbReference>
<evidence type="ECO:0000313" key="3">
    <source>
        <dbReference type="Proteomes" id="UP000050761"/>
    </source>
</evidence>
<gene>
    <name evidence="2" type="ORF">HPBE_LOCUS7761</name>
</gene>
<keyword evidence="3" id="KW-1185">Reference proteome</keyword>
<dbReference type="OrthoDB" id="5831139at2759"/>
<dbReference type="EMBL" id="UZAH01025968">
    <property type="protein sequence ID" value="VDO73516.1"/>
    <property type="molecule type" value="Genomic_DNA"/>
</dbReference>
<proteinExistence type="predicted"/>
<dbReference type="AlphaFoldDB" id="A0A183FKR2"/>
<dbReference type="Proteomes" id="UP000050761">
    <property type="component" value="Unassembled WGS sequence"/>
</dbReference>
<evidence type="ECO:0000313" key="2">
    <source>
        <dbReference type="EMBL" id="VDO73516.1"/>
    </source>
</evidence>
<dbReference type="PANTHER" id="PTHR23227:SF67">
    <property type="entry name" value="CRANIOFACIAL DEVELOPMENT PROTEIN 2-LIKE"/>
    <property type="match status" value="1"/>
</dbReference>
<protein>
    <submittedName>
        <fullName evidence="4">Endo/exonuclease/phosphatase domain-containing protein</fullName>
    </submittedName>
</protein>
<name>A0A183FKR2_HELPZ</name>
<evidence type="ECO:0000259" key="1">
    <source>
        <dbReference type="Pfam" id="PF03372"/>
    </source>
</evidence>